<accession>A0A2Y9C7G0</accession>
<sequence length="154" mass="15506">MGRHATIGTAGLVLLGGLAAGCSAPGPGEAEIQDWLDERPRAVVDDAVAAMSAAVPAARPDAAEPAATLHIGQPADVAGLRAECLGDGTLLVTMEVPNADGNEAVELEVDCGDGPHEESFALPGAQSATVDVFGDADYVGAVYVEVLGETTSRR</sequence>
<name>A0A2Y9C7G0_9MICO</name>
<evidence type="ECO:0000313" key="2">
    <source>
        <dbReference type="Proteomes" id="UP000250222"/>
    </source>
</evidence>
<dbReference type="PROSITE" id="PS51257">
    <property type="entry name" value="PROKAR_LIPOPROTEIN"/>
    <property type="match status" value="1"/>
</dbReference>
<protein>
    <recommendedName>
        <fullName evidence="3">Lipoprotein</fullName>
    </recommendedName>
</protein>
<keyword evidence="2" id="KW-1185">Reference proteome</keyword>
<dbReference type="RefSeq" id="WP_110853351.1">
    <property type="nucleotide sequence ID" value="NZ_QKLZ01000013.1"/>
</dbReference>
<reference evidence="1 2" key="1">
    <citation type="submission" date="2016-10" db="EMBL/GenBank/DDBJ databases">
        <authorList>
            <person name="Cai Z."/>
        </authorList>
    </citation>
    <scope>NUCLEOTIDE SEQUENCE [LARGE SCALE GENOMIC DNA]</scope>
    <source>
        <strain evidence="1 2">CGMCC 1.10826</strain>
    </source>
</reference>
<dbReference type="AlphaFoldDB" id="A0A2Y9C7G0"/>
<proteinExistence type="predicted"/>
<gene>
    <name evidence="1" type="ORF">SAMN05216184_11364</name>
</gene>
<dbReference type="Proteomes" id="UP000250222">
    <property type="component" value="Unassembled WGS sequence"/>
</dbReference>
<evidence type="ECO:0000313" key="1">
    <source>
        <dbReference type="EMBL" id="SSA45463.1"/>
    </source>
</evidence>
<evidence type="ECO:0008006" key="3">
    <source>
        <dbReference type="Google" id="ProtNLM"/>
    </source>
</evidence>
<organism evidence="1 2">
    <name type="scientific">Georgenia satyanarayanai</name>
    <dbReference type="NCBI Taxonomy" id="860221"/>
    <lineage>
        <taxon>Bacteria</taxon>
        <taxon>Bacillati</taxon>
        <taxon>Actinomycetota</taxon>
        <taxon>Actinomycetes</taxon>
        <taxon>Micrococcales</taxon>
        <taxon>Bogoriellaceae</taxon>
        <taxon>Georgenia</taxon>
    </lineage>
</organism>
<dbReference type="EMBL" id="UETB01000013">
    <property type="protein sequence ID" value="SSA45463.1"/>
    <property type="molecule type" value="Genomic_DNA"/>
</dbReference>